<proteinExistence type="predicted"/>
<dbReference type="VEuPathDB" id="FungiDB:ACJ73_00593"/>
<keyword evidence="3" id="KW-1185">Reference proteome</keyword>
<comment type="caution">
    <text evidence="2">The sequence shown here is derived from an EMBL/GenBank/DDBJ whole genome shotgun (WGS) entry which is preliminary data.</text>
</comment>
<evidence type="ECO:0000313" key="3">
    <source>
        <dbReference type="Proteomes" id="UP000242791"/>
    </source>
</evidence>
<dbReference type="EMBL" id="LGTZ01000042">
    <property type="protein sequence ID" value="OJD28014.1"/>
    <property type="molecule type" value="Genomic_DNA"/>
</dbReference>
<evidence type="ECO:0000256" key="1">
    <source>
        <dbReference type="SAM" id="MobiDB-lite"/>
    </source>
</evidence>
<feature type="region of interest" description="Disordered" evidence="1">
    <location>
        <begin position="1"/>
        <end position="76"/>
    </location>
</feature>
<feature type="compositionally biased region" description="Pro residues" evidence="1">
    <location>
        <begin position="56"/>
        <end position="66"/>
    </location>
</feature>
<sequence length="76" mass="8765">MPRNVLRPALETRKKTPTLRLRLPKPPVPVPDNDEMKEVDENDIETQSEDHRYPRIPTPERIPPPSMASHIDCMNG</sequence>
<evidence type="ECO:0000313" key="2">
    <source>
        <dbReference type="EMBL" id="OJD28014.1"/>
    </source>
</evidence>
<protein>
    <submittedName>
        <fullName evidence="2">Uncharacterized protein</fullName>
    </submittedName>
</protein>
<feature type="compositionally biased region" description="Acidic residues" evidence="1">
    <location>
        <begin position="32"/>
        <end position="47"/>
    </location>
</feature>
<reference evidence="2 3" key="1">
    <citation type="submission" date="2015-08" db="EMBL/GenBank/DDBJ databases">
        <title>Emmonsia species relationships and genome sequence.</title>
        <authorList>
            <person name="Cuomo C.A."/>
            <person name="Schwartz I.S."/>
            <person name="Kenyon C."/>
            <person name="De Hoog G.S."/>
            <person name="Govender N.P."/>
            <person name="Botha A."/>
            <person name="Moreno L."/>
            <person name="De Vries M."/>
            <person name="Munoz J.F."/>
            <person name="Stielow J.B."/>
        </authorList>
    </citation>
    <scope>NUCLEOTIDE SEQUENCE [LARGE SCALE GENOMIC DNA]</scope>
    <source>
        <strain evidence="2 3">EI222</strain>
    </source>
</reference>
<dbReference type="Proteomes" id="UP000242791">
    <property type="component" value="Unassembled WGS sequence"/>
</dbReference>
<organism evidence="2 3">
    <name type="scientific">Blastomyces percursus</name>
    <dbReference type="NCBI Taxonomy" id="1658174"/>
    <lineage>
        <taxon>Eukaryota</taxon>
        <taxon>Fungi</taxon>
        <taxon>Dikarya</taxon>
        <taxon>Ascomycota</taxon>
        <taxon>Pezizomycotina</taxon>
        <taxon>Eurotiomycetes</taxon>
        <taxon>Eurotiomycetidae</taxon>
        <taxon>Onygenales</taxon>
        <taxon>Ajellomycetaceae</taxon>
        <taxon>Blastomyces</taxon>
    </lineage>
</organism>
<name>A0A1J9QGQ2_9EURO</name>
<dbReference type="AlphaFoldDB" id="A0A1J9QGQ2"/>
<gene>
    <name evidence="2" type="ORF">ACJ73_00593</name>
</gene>
<accession>A0A1J9QGQ2</accession>